<reference evidence="2" key="1">
    <citation type="submission" date="2021-03" db="EMBL/GenBank/DDBJ databases">
        <title>Draft genome sequence of rust myrtle Austropuccinia psidii MF-1, a brazilian biotype.</title>
        <authorList>
            <person name="Quecine M.C."/>
            <person name="Pachon D.M.R."/>
            <person name="Bonatelli M.L."/>
            <person name="Correr F.H."/>
            <person name="Franceschini L.M."/>
            <person name="Leite T.F."/>
            <person name="Margarido G.R.A."/>
            <person name="Almeida C.A."/>
            <person name="Ferrarezi J.A."/>
            <person name="Labate C.A."/>
        </authorList>
    </citation>
    <scope>NUCLEOTIDE SEQUENCE</scope>
    <source>
        <strain evidence="2">MF-1</strain>
    </source>
</reference>
<organism evidence="2 3">
    <name type="scientific">Austropuccinia psidii MF-1</name>
    <dbReference type="NCBI Taxonomy" id="1389203"/>
    <lineage>
        <taxon>Eukaryota</taxon>
        <taxon>Fungi</taxon>
        <taxon>Dikarya</taxon>
        <taxon>Basidiomycota</taxon>
        <taxon>Pucciniomycotina</taxon>
        <taxon>Pucciniomycetes</taxon>
        <taxon>Pucciniales</taxon>
        <taxon>Sphaerophragmiaceae</taxon>
        <taxon>Austropuccinia</taxon>
    </lineage>
</organism>
<sequence>MLMSRSATFHHQKEIVEQEGWVFWERVPMTESRKREVERWTNVGGNIPNGGRQIHSSSQVPISRINNQGVVKRIRNIADSPTNPDPEGSDELDGE</sequence>
<name>A0A9Q3KBS9_9BASI</name>
<accession>A0A9Q3KBS9</accession>
<dbReference type="Proteomes" id="UP000765509">
    <property type="component" value="Unassembled WGS sequence"/>
</dbReference>
<protein>
    <submittedName>
        <fullName evidence="2">Uncharacterized protein</fullName>
    </submittedName>
</protein>
<evidence type="ECO:0000256" key="1">
    <source>
        <dbReference type="SAM" id="MobiDB-lite"/>
    </source>
</evidence>
<evidence type="ECO:0000313" key="3">
    <source>
        <dbReference type="Proteomes" id="UP000765509"/>
    </source>
</evidence>
<proteinExistence type="predicted"/>
<feature type="region of interest" description="Disordered" evidence="1">
    <location>
        <begin position="75"/>
        <end position="95"/>
    </location>
</feature>
<comment type="caution">
    <text evidence="2">The sequence shown here is derived from an EMBL/GenBank/DDBJ whole genome shotgun (WGS) entry which is preliminary data.</text>
</comment>
<dbReference type="EMBL" id="AVOT02101899">
    <property type="protein sequence ID" value="MBW0578007.1"/>
    <property type="molecule type" value="Genomic_DNA"/>
</dbReference>
<gene>
    <name evidence="2" type="ORF">O181_117722</name>
</gene>
<keyword evidence="3" id="KW-1185">Reference proteome</keyword>
<evidence type="ECO:0000313" key="2">
    <source>
        <dbReference type="EMBL" id="MBW0578007.1"/>
    </source>
</evidence>
<dbReference type="AlphaFoldDB" id="A0A9Q3KBS9"/>